<sequence length="1248" mass="137041">MGSLSNLVRPKYKRRRVSCVRDFPPGCGRNVPRTNVKPMDSEAGDKENSMADEKKVDVANGDCKSAVRNFPPGLGLSAPRIKLEAGDSEAVASLGDKENSVADEKKVNVAKGACVTAFENGKESLSQQVKSAVQDLPPGCGQNAPPITLKAKGAEAVVSLGDKEDLIHGEKKVNVAEGACVKAFENGKESLSQEVVKSAVLDLPPGCGQNAPPITLKANGTEGVVSLGDKENLIDGEKKVNVAEGDYVVAIETGNESVSQQVAQRVAELELPVMLDDLVGRVVAASGVNVKVPSSVRPLGAGSPKASETKESELPNELHDTEALAKSKTLLEIRSTADGMVPVSGSKDCSRPEWPICGSNMLKDTALRHKLPRRRVSATRDFPPFCGRNAPCPTEDERQRILLGNKTICPRDKSAAGEIQLVRETVKPRQQGSPARETPRTGIDELDADVGDRKKATLLELKSKEGTASLEKLRGDEEVSPVREREVAIVEELKEEVRDGHAQKRKLEGRTPKRKIKAQKVIGKDVSGVKGEVRKEIVVYQLGKSFTEKNPGDAAVALADDSDRVIVQGMMAAPNCPWRQGKGSAEPCLDVAVPNPDTVLTVSEERRNAISCFTPEEKPKSARKLKATKKLFPSHKEACKGTGQLVVKDLGNFAIQVQDENPSGNRRPHDFEVTLPPFGPKSSSDGNERNKVRETLRLFQTICRKLLQAEEAKLRQKGDPAKRIDLQAAQIVRDKGKEVNTANFIIGSVPGVEVGDEFQYRVELALVGIHRLYQAGIDYTKHGKMIIATSIVASGVYADDLDNPDVLTYSGQGGTATGKKQAEDQKLERGNLALKNSITTKNPVRVIRGFKETKPSKTDARAKVVPTYTYDGLYTVEKYRHDVGPHGKLVFMFELRRIPGQPELAWKEVKKSNKFKAREGLVVDDISGGKEFFPICAVNTVDSELPPTFNYINKMKYPDWYCPSPPKGCDCSGGCSDSRKCSCVVKNGGEIPYNYNGAIVEAKPLVYECGPCCNCPPSCYNRVAQNGIQIQLEIFKTKSRGWGVRSLTSIPSGSFICEYFGELIEDKEAEQRHNDEYLFDIGKNYSDCSLADGLSPEVVEEGCFTIDAAQFGNVGRFINHSCAPNLYAQNVLYDHEDKKMPHIMLFAAENIPPLQELTYHYNYSVDQWQDVLMYSGIKMFGFLTRTRFLVSCLGRLQSDGSKRGNWKWSGDCWDRILMCRQLEDESRYMRLAEASPYFSVLKTFDNKT</sequence>
<proteinExistence type="predicted"/>
<accession>A0ACB7Z0X6</accession>
<name>A0ACB7Z0X6_9ERIC</name>
<keyword evidence="2" id="KW-1185">Reference proteome</keyword>
<protein>
    <submittedName>
        <fullName evidence="1">Uncharacterized protein</fullName>
    </submittedName>
</protein>
<gene>
    <name evidence="1" type="ORF">Vadar_001183</name>
</gene>
<dbReference type="Proteomes" id="UP000828048">
    <property type="component" value="Chromosome 4"/>
</dbReference>
<comment type="caution">
    <text evidence="1">The sequence shown here is derived from an EMBL/GenBank/DDBJ whole genome shotgun (WGS) entry which is preliminary data.</text>
</comment>
<evidence type="ECO:0000313" key="1">
    <source>
        <dbReference type="EMBL" id="KAH7859445.1"/>
    </source>
</evidence>
<organism evidence="1 2">
    <name type="scientific">Vaccinium darrowii</name>
    <dbReference type="NCBI Taxonomy" id="229202"/>
    <lineage>
        <taxon>Eukaryota</taxon>
        <taxon>Viridiplantae</taxon>
        <taxon>Streptophyta</taxon>
        <taxon>Embryophyta</taxon>
        <taxon>Tracheophyta</taxon>
        <taxon>Spermatophyta</taxon>
        <taxon>Magnoliopsida</taxon>
        <taxon>eudicotyledons</taxon>
        <taxon>Gunneridae</taxon>
        <taxon>Pentapetalae</taxon>
        <taxon>asterids</taxon>
        <taxon>Ericales</taxon>
        <taxon>Ericaceae</taxon>
        <taxon>Vaccinioideae</taxon>
        <taxon>Vaccinieae</taxon>
        <taxon>Vaccinium</taxon>
    </lineage>
</organism>
<dbReference type="EMBL" id="CM037154">
    <property type="protein sequence ID" value="KAH7859445.1"/>
    <property type="molecule type" value="Genomic_DNA"/>
</dbReference>
<evidence type="ECO:0000313" key="2">
    <source>
        <dbReference type="Proteomes" id="UP000828048"/>
    </source>
</evidence>
<reference evidence="1 2" key="1">
    <citation type="journal article" date="2021" name="Hortic Res">
        <title>High-quality reference genome and annotation aids understanding of berry development for evergreen blueberry (Vaccinium darrowii).</title>
        <authorList>
            <person name="Yu J."/>
            <person name="Hulse-Kemp A.M."/>
            <person name="Babiker E."/>
            <person name="Staton M."/>
        </authorList>
    </citation>
    <scope>NUCLEOTIDE SEQUENCE [LARGE SCALE GENOMIC DNA]</scope>
    <source>
        <strain evidence="2">cv. NJ 8807/NJ 8810</strain>
        <tissue evidence="1">Young leaf</tissue>
    </source>
</reference>